<evidence type="ECO:0000256" key="1">
    <source>
        <dbReference type="SAM" id="SignalP"/>
    </source>
</evidence>
<dbReference type="Proteomes" id="UP000326453">
    <property type="component" value="Chromosome 2"/>
</dbReference>
<evidence type="ECO:0000313" key="4">
    <source>
        <dbReference type="Proteomes" id="UP000273626"/>
    </source>
</evidence>
<reference evidence="3 4" key="1">
    <citation type="submission" date="2018-10" db="EMBL/GenBank/DDBJ databases">
        <title>Genomic Encyclopedia of Archaeal and Bacterial Type Strains, Phase II (KMG-II): from individual species to whole genera.</title>
        <authorList>
            <person name="Goeker M."/>
        </authorList>
    </citation>
    <scope>NUCLEOTIDE SEQUENCE [LARGE SCALE GENOMIC DNA]</scope>
    <source>
        <strain evidence="4">ATCC 35512 / DSM 2944 / CIP 106514 / LMD 82.5 / NBRC 102493 / NCCB 82005 / GB17</strain>
        <strain evidence="3">DSM 2944</strain>
    </source>
</reference>
<keyword evidence="4" id="KW-1185">Reference proteome</keyword>
<dbReference type="RefSeq" id="WP_147429131.1">
    <property type="nucleotide sequence ID" value="NZ_CP044423.1"/>
</dbReference>
<dbReference type="GeneID" id="51369306"/>
<dbReference type="AlphaFoldDB" id="A0AAE6NRJ0"/>
<gene>
    <name evidence="3" type="ORF">BDE18_3692</name>
    <name evidence="2" type="ORF">ESD82_01970</name>
</gene>
<dbReference type="EMBL" id="RBLI01000002">
    <property type="protein sequence ID" value="RKS44836.1"/>
    <property type="molecule type" value="Genomic_DNA"/>
</dbReference>
<organism evidence="2 5">
    <name type="scientific">Paracoccus pantotrophus</name>
    <name type="common">Thiosphaera pantotropha</name>
    <dbReference type="NCBI Taxonomy" id="82367"/>
    <lineage>
        <taxon>Bacteria</taxon>
        <taxon>Pseudomonadati</taxon>
        <taxon>Pseudomonadota</taxon>
        <taxon>Alphaproteobacteria</taxon>
        <taxon>Rhodobacterales</taxon>
        <taxon>Paracoccaceae</taxon>
        <taxon>Paracoccus</taxon>
    </lineage>
</organism>
<feature type="chain" id="PRO_5042111403" evidence="1">
    <location>
        <begin position="27"/>
        <end position="218"/>
    </location>
</feature>
<evidence type="ECO:0000313" key="2">
    <source>
        <dbReference type="EMBL" id="QFG34989.1"/>
    </source>
</evidence>
<dbReference type="InterPro" id="IPR045467">
    <property type="entry name" value="DUF6497"/>
</dbReference>
<accession>A0AAE6NRJ0</accession>
<protein>
    <submittedName>
        <fullName evidence="2">Uncharacterized protein</fullName>
    </submittedName>
</protein>
<dbReference type="EMBL" id="CP044423">
    <property type="protein sequence ID" value="QFG34989.1"/>
    <property type="molecule type" value="Genomic_DNA"/>
</dbReference>
<dbReference type="KEGG" id="ppan:ESD82_01970"/>
<dbReference type="Pfam" id="PF20107">
    <property type="entry name" value="DUF6497"/>
    <property type="match status" value="2"/>
</dbReference>
<reference evidence="2 5" key="2">
    <citation type="submission" date="2019-01" db="EMBL/GenBank/DDBJ databases">
        <title>Complete Genome Sequence and Annotation of the Paracoccus pantotrophus type strain DSM 2944.</title>
        <authorList>
            <person name="Bockwoldt J.A."/>
            <person name="Zimmermann M."/>
            <person name="Tiso T."/>
            <person name="Blank L.M."/>
        </authorList>
    </citation>
    <scope>NUCLEOTIDE SEQUENCE [LARGE SCALE GENOMIC DNA]</scope>
    <source>
        <strain evidence="2 5">DSM 2944</strain>
    </source>
</reference>
<proteinExistence type="predicted"/>
<name>A0AAE6NRJ0_PARPN</name>
<feature type="signal peptide" evidence="1">
    <location>
        <begin position="1"/>
        <end position="26"/>
    </location>
</feature>
<keyword evidence="1" id="KW-0732">Signal</keyword>
<dbReference type="Proteomes" id="UP000273626">
    <property type="component" value="Unassembled WGS sequence"/>
</dbReference>
<evidence type="ECO:0000313" key="3">
    <source>
        <dbReference type="EMBL" id="RKS44836.1"/>
    </source>
</evidence>
<evidence type="ECO:0000313" key="5">
    <source>
        <dbReference type="Proteomes" id="UP000326453"/>
    </source>
</evidence>
<sequence>MSRLAAIGLALVPAAVLAGAAGVAPAQEPGADITLPSGAVVRWLETRHDNAGGLGLTYRFRFIMPDLAQRVPTTAGPASDFAPDEARGSIEIDTESGEAWGEQEDDGLIDPATLAEPAEADIPAPADEEAADALVGAPVLPAAPDVLAQDPVHEDIVWLCENWALPRIAAPPAPRPSKITINLTDRESVFGAFDPEAVQVFEGFSLPSDRDACEWEPW</sequence>